<feature type="compositionally biased region" description="Low complexity" evidence="9">
    <location>
        <begin position="194"/>
        <end position="203"/>
    </location>
</feature>
<sequence>MAAISLSDLPASPLELKSIMPYLQRAREMEKVDPVITYWCSFHAAQTCMSVQPVEPESRTFLMKLLDYLEQVGSTASLSDHDAITNNMAATAYVENFALKIFDGADQEDLKGNSTKSTASRFLAAACFLEVLTSLTNQPEADILEKIKYAKWKAASIVKAIREGTSQSQTLTGSSSLAAKSTDWAPTDDASQGPPVTGSSSSSPLPPHIQTSDVWPTTELSPNSASHLPSPIPFQDPNIALNSSQTAFPSTVFPPVYDSRHNLPSVPTAGDPIPSAPDLDPSRMAIEPVIGVAPRHFPSQPPQSHITPQHPISSPPNPPGTGLSSTTHNLPPPLPPPQQSAGTVLSRASMGAVSSSQSGQMMDPTLIGVIQKHAKYAISALNYEDVVTARSELLLALDKLALLG</sequence>
<evidence type="ECO:0000256" key="3">
    <source>
        <dbReference type="ARBA" id="ARBA00007895"/>
    </source>
</evidence>
<evidence type="ECO:0000259" key="10">
    <source>
        <dbReference type="Pfam" id="PF04652"/>
    </source>
</evidence>
<dbReference type="InterPro" id="IPR039431">
    <property type="entry name" value="Vta1/CALS_N"/>
</dbReference>
<evidence type="ECO:0000259" key="11">
    <source>
        <dbReference type="Pfam" id="PF18097"/>
    </source>
</evidence>
<feature type="region of interest" description="Disordered" evidence="9">
    <location>
        <begin position="293"/>
        <end position="359"/>
    </location>
</feature>
<proteinExistence type="inferred from homology"/>
<feature type="region of interest" description="Disordered" evidence="9">
    <location>
        <begin position="168"/>
        <end position="242"/>
    </location>
</feature>
<dbReference type="FunCoup" id="F4RUI1">
    <property type="interactions" value="354"/>
</dbReference>
<feature type="domain" description="Vta1 C-terminal" evidence="11">
    <location>
        <begin position="371"/>
        <end position="398"/>
    </location>
</feature>
<evidence type="ECO:0000256" key="7">
    <source>
        <dbReference type="ARBA" id="ARBA00022927"/>
    </source>
</evidence>
<dbReference type="InterPro" id="IPR044538">
    <property type="entry name" value="Vta1-like"/>
</dbReference>
<dbReference type="GeneID" id="18935314"/>
<evidence type="ECO:0000313" key="13">
    <source>
        <dbReference type="Proteomes" id="UP000001072"/>
    </source>
</evidence>
<dbReference type="InterPro" id="IPR041212">
    <property type="entry name" value="Vta1_C"/>
</dbReference>
<dbReference type="KEGG" id="mlr:MELLADRAFT_89755"/>
<dbReference type="Pfam" id="PF04652">
    <property type="entry name" value="Vta1"/>
    <property type="match status" value="1"/>
</dbReference>
<evidence type="ECO:0000256" key="4">
    <source>
        <dbReference type="ARBA" id="ARBA00022448"/>
    </source>
</evidence>
<dbReference type="Proteomes" id="UP000001072">
    <property type="component" value="Unassembled WGS sequence"/>
</dbReference>
<dbReference type="GO" id="GO:0005771">
    <property type="term" value="C:multivesicular body"/>
    <property type="evidence" value="ECO:0007669"/>
    <property type="project" value="TreeGrafter"/>
</dbReference>
<protein>
    <recommendedName>
        <fullName evidence="14">Vta1/callose synthase N-terminal domain-containing protein</fullName>
    </recommendedName>
</protein>
<evidence type="ECO:0000256" key="9">
    <source>
        <dbReference type="SAM" id="MobiDB-lite"/>
    </source>
</evidence>
<dbReference type="Gene3D" id="1.20.5.420">
    <property type="entry name" value="Immunoglobulin FC, subunit C"/>
    <property type="match status" value="1"/>
</dbReference>
<dbReference type="GO" id="GO:0015031">
    <property type="term" value="P:protein transport"/>
    <property type="evidence" value="ECO:0007669"/>
    <property type="project" value="UniProtKB-KW"/>
</dbReference>
<evidence type="ECO:0000313" key="12">
    <source>
        <dbReference type="EMBL" id="EGG03939.1"/>
    </source>
</evidence>
<dbReference type="OrthoDB" id="391137at2759"/>
<dbReference type="AlphaFoldDB" id="F4RUI1"/>
<dbReference type="VEuPathDB" id="FungiDB:MELLADRAFT_89755"/>
<name>F4RUI1_MELLP</name>
<dbReference type="PANTHER" id="PTHR46009">
    <property type="entry name" value="VACUOLAR PROTEIN SORTING-ASSOCIATED PROTEIN VTA1 HOMOLOG"/>
    <property type="match status" value="1"/>
</dbReference>
<keyword evidence="7" id="KW-0653">Protein transport</keyword>
<evidence type="ECO:0008006" key="14">
    <source>
        <dbReference type="Google" id="ProtNLM"/>
    </source>
</evidence>
<feature type="compositionally biased region" description="Polar residues" evidence="9">
    <location>
        <begin position="209"/>
        <end position="227"/>
    </location>
</feature>
<dbReference type="PANTHER" id="PTHR46009:SF1">
    <property type="entry name" value="VACUOLAR PROTEIN SORTING-ASSOCIATED PROTEIN VTA1 HOMOLOG"/>
    <property type="match status" value="1"/>
</dbReference>
<dbReference type="eggNOG" id="KOG0917">
    <property type="taxonomic scope" value="Eukaryota"/>
</dbReference>
<evidence type="ECO:0000256" key="1">
    <source>
        <dbReference type="ARBA" id="ARBA00004481"/>
    </source>
</evidence>
<dbReference type="InParanoid" id="F4RUI1"/>
<feature type="domain" description="Vta1/callose synthase N-terminal" evidence="10">
    <location>
        <begin position="18"/>
        <end position="163"/>
    </location>
</feature>
<accession>F4RUI1</accession>
<evidence type="ECO:0000256" key="8">
    <source>
        <dbReference type="ARBA" id="ARBA00023136"/>
    </source>
</evidence>
<dbReference type="GO" id="GO:0032511">
    <property type="term" value="P:late endosome to vacuole transport via multivesicular body sorting pathway"/>
    <property type="evidence" value="ECO:0007669"/>
    <property type="project" value="InterPro"/>
</dbReference>
<feature type="compositionally biased region" description="Low complexity" evidence="9">
    <location>
        <begin position="168"/>
        <end position="177"/>
    </location>
</feature>
<dbReference type="Pfam" id="PF18097">
    <property type="entry name" value="Vta1_C"/>
    <property type="match status" value="1"/>
</dbReference>
<keyword evidence="8" id="KW-0472">Membrane</keyword>
<organism evidence="13">
    <name type="scientific">Melampsora larici-populina (strain 98AG31 / pathotype 3-4-7)</name>
    <name type="common">Poplar leaf rust fungus</name>
    <dbReference type="NCBI Taxonomy" id="747676"/>
    <lineage>
        <taxon>Eukaryota</taxon>
        <taxon>Fungi</taxon>
        <taxon>Dikarya</taxon>
        <taxon>Basidiomycota</taxon>
        <taxon>Pucciniomycotina</taxon>
        <taxon>Pucciniomycetes</taxon>
        <taxon>Pucciniales</taxon>
        <taxon>Melampsoraceae</taxon>
        <taxon>Melampsora</taxon>
    </lineage>
</organism>
<feature type="region of interest" description="Disordered" evidence="9">
    <location>
        <begin position="263"/>
        <end position="282"/>
    </location>
</feature>
<keyword evidence="4" id="KW-0813">Transport</keyword>
<evidence type="ECO:0000256" key="5">
    <source>
        <dbReference type="ARBA" id="ARBA00022490"/>
    </source>
</evidence>
<dbReference type="RefSeq" id="XP_007412732.1">
    <property type="nucleotide sequence ID" value="XM_007412670.1"/>
</dbReference>
<dbReference type="STRING" id="747676.F4RUI1"/>
<dbReference type="InterPro" id="IPR023175">
    <property type="entry name" value="Vta1/CALS_N_sf"/>
</dbReference>
<gene>
    <name evidence="12" type="ORF">MELLADRAFT_89755</name>
</gene>
<reference evidence="13" key="1">
    <citation type="journal article" date="2011" name="Proc. Natl. Acad. Sci. U.S.A.">
        <title>Obligate biotrophy features unraveled by the genomic analysis of rust fungi.</title>
        <authorList>
            <person name="Duplessis S."/>
            <person name="Cuomo C.A."/>
            <person name="Lin Y.-C."/>
            <person name="Aerts A."/>
            <person name="Tisserant E."/>
            <person name="Veneault-Fourrey C."/>
            <person name="Joly D.L."/>
            <person name="Hacquard S."/>
            <person name="Amselem J."/>
            <person name="Cantarel B.L."/>
            <person name="Chiu R."/>
            <person name="Coutinho P.M."/>
            <person name="Feau N."/>
            <person name="Field M."/>
            <person name="Frey P."/>
            <person name="Gelhaye E."/>
            <person name="Goldberg J."/>
            <person name="Grabherr M.G."/>
            <person name="Kodira C.D."/>
            <person name="Kohler A."/>
            <person name="Kuees U."/>
            <person name="Lindquist E.A."/>
            <person name="Lucas S.M."/>
            <person name="Mago R."/>
            <person name="Mauceli E."/>
            <person name="Morin E."/>
            <person name="Murat C."/>
            <person name="Pangilinan J.L."/>
            <person name="Park R."/>
            <person name="Pearson M."/>
            <person name="Quesneville H."/>
            <person name="Rouhier N."/>
            <person name="Sakthikumar S."/>
            <person name="Salamov A.A."/>
            <person name="Schmutz J."/>
            <person name="Selles B."/>
            <person name="Shapiro H."/>
            <person name="Tanguay P."/>
            <person name="Tuskan G.A."/>
            <person name="Henrissat B."/>
            <person name="Van de Peer Y."/>
            <person name="Rouze P."/>
            <person name="Ellis J.G."/>
            <person name="Dodds P.N."/>
            <person name="Schein J.E."/>
            <person name="Zhong S."/>
            <person name="Hamelin R.C."/>
            <person name="Grigoriev I.V."/>
            <person name="Szabo L.J."/>
            <person name="Martin F."/>
        </authorList>
    </citation>
    <scope>NUCLEOTIDE SEQUENCE [LARGE SCALE GENOMIC DNA]</scope>
    <source>
        <strain evidence="13">98AG31 / pathotype 3-4-7</strain>
    </source>
</reference>
<evidence type="ECO:0000256" key="2">
    <source>
        <dbReference type="ARBA" id="ARBA00004496"/>
    </source>
</evidence>
<keyword evidence="5" id="KW-0963">Cytoplasm</keyword>
<comment type="similarity">
    <text evidence="3">Belongs to the VTA1 family.</text>
</comment>
<dbReference type="Gene3D" id="1.25.40.270">
    <property type="entry name" value="Vacuolar protein sorting-associated protein vta1"/>
    <property type="match status" value="1"/>
</dbReference>
<keyword evidence="13" id="KW-1185">Reference proteome</keyword>
<evidence type="ECO:0000256" key="6">
    <source>
        <dbReference type="ARBA" id="ARBA00022753"/>
    </source>
</evidence>
<dbReference type="HOGENOM" id="CLU_030378_0_0_1"/>
<keyword evidence="6" id="KW-0967">Endosome</keyword>
<dbReference type="GO" id="GO:0010008">
    <property type="term" value="C:endosome membrane"/>
    <property type="evidence" value="ECO:0007669"/>
    <property type="project" value="UniProtKB-SubCell"/>
</dbReference>
<dbReference type="EMBL" id="GL883121">
    <property type="protein sequence ID" value="EGG03939.1"/>
    <property type="molecule type" value="Genomic_DNA"/>
</dbReference>
<comment type="subcellular location">
    <subcellularLocation>
        <location evidence="2">Cytoplasm</location>
    </subcellularLocation>
    <subcellularLocation>
        <location evidence="1">Endosome membrane</location>
        <topology evidence="1">Peripheral membrane protein</topology>
    </subcellularLocation>
</comment>